<dbReference type="Proteomes" id="UP000478052">
    <property type="component" value="Unassembled WGS sequence"/>
</dbReference>
<proteinExistence type="predicted"/>
<protein>
    <submittedName>
        <fullName evidence="2">Uncharacterized protein</fullName>
    </submittedName>
</protein>
<evidence type="ECO:0000313" key="2">
    <source>
        <dbReference type="EMBL" id="KAF0759938.1"/>
    </source>
</evidence>
<evidence type="ECO:0000313" key="3">
    <source>
        <dbReference type="Proteomes" id="UP000478052"/>
    </source>
</evidence>
<organism evidence="2 3">
    <name type="scientific">Aphis craccivora</name>
    <name type="common">Cowpea aphid</name>
    <dbReference type="NCBI Taxonomy" id="307492"/>
    <lineage>
        <taxon>Eukaryota</taxon>
        <taxon>Metazoa</taxon>
        <taxon>Ecdysozoa</taxon>
        <taxon>Arthropoda</taxon>
        <taxon>Hexapoda</taxon>
        <taxon>Insecta</taxon>
        <taxon>Pterygota</taxon>
        <taxon>Neoptera</taxon>
        <taxon>Paraneoptera</taxon>
        <taxon>Hemiptera</taxon>
        <taxon>Sternorrhyncha</taxon>
        <taxon>Aphidomorpha</taxon>
        <taxon>Aphidoidea</taxon>
        <taxon>Aphididae</taxon>
        <taxon>Aphidini</taxon>
        <taxon>Aphis</taxon>
        <taxon>Aphis</taxon>
    </lineage>
</organism>
<dbReference type="EMBL" id="VUJU01002838">
    <property type="protein sequence ID" value="KAF0759938.1"/>
    <property type="molecule type" value="Genomic_DNA"/>
</dbReference>
<gene>
    <name evidence="2" type="ORF">FWK35_00037331</name>
</gene>
<comment type="caution">
    <text evidence="2">The sequence shown here is derived from an EMBL/GenBank/DDBJ whole genome shotgun (WGS) entry which is preliminary data.</text>
</comment>
<sequence length="107" mass="12000">MSIIWVAELNPRHLLVTSIGGRSGRAFLGVSCYAHRRRFEPRSRAAPLFGQVTVSGEERSPSPTPGMAETYGCPIEILPIRRLNRAFEPTPGLHTPYDKKKKKKKNN</sequence>
<feature type="region of interest" description="Disordered" evidence="1">
    <location>
        <begin position="87"/>
        <end position="107"/>
    </location>
</feature>
<dbReference type="AlphaFoldDB" id="A0A6G0YQY3"/>
<name>A0A6G0YQY3_APHCR</name>
<accession>A0A6G0YQY3</accession>
<evidence type="ECO:0000256" key="1">
    <source>
        <dbReference type="SAM" id="MobiDB-lite"/>
    </source>
</evidence>
<reference evidence="2 3" key="1">
    <citation type="submission" date="2019-08" db="EMBL/GenBank/DDBJ databases">
        <title>Whole genome of Aphis craccivora.</title>
        <authorList>
            <person name="Voronova N.V."/>
            <person name="Shulinski R.S."/>
            <person name="Bandarenka Y.V."/>
            <person name="Zhorov D.G."/>
            <person name="Warner D."/>
        </authorList>
    </citation>
    <scope>NUCLEOTIDE SEQUENCE [LARGE SCALE GENOMIC DNA]</scope>
    <source>
        <strain evidence="2">180601</strain>
        <tissue evidence="2">Whole Body</tissue>
    </source>
</reference>
<keyword evidence="3" id="KW-1185">Reference proteome</keyword>